<evidence type="ECO:0000256" key="7">
    <source>
        <dbReference type="SAM" id="Phobius"/>
    </source>
</evidence>
<feature type="transmembrane region" description="Helical" evidence="7">
    <location>
        <begin position="118"/>
        <end position="135"/>
    </location>
</feature>
<comment type="similarity">
    <text evidence="2">Belongs to the chromate ion transporter (CHR) (TC 2.A.51) family.</text>
</comment>
<organism evidence="8 9">
    <name type="scientific">Flavipsychrobacter stenotrophus</name>
    <dbReference type="NCBI Taxonomy" id="2077091"/>
    <lineage>
        <taxon>Bacteria</taxon>
        <taxon>Pseudomonadati</taxon>
        <taxon>Bacteroidota</taxon>
        <taxon>Chitinophagia</taxon>
        <taxon>Chitinophagales</taxon>
        <taxon>Chitinophagaceae</taxon>
        <taxon>Flavipsychrobacter</taxon>
    </lineage>
</organism>
<evidence type="ECO:0000256" key="5">
    <source>
        <dbReference type="ARBA" id="ARBA00022989"/>
    </source>
</evidence>
<dbReference type="PIRSF" id="PIRSF004810">
    <property type="entry name" value="ChrA"/>
    <property type="match status" value="1"/>
</dbReference>
<sequence>MLLRHVPFLKSVFIYSFTAFGGPQGHMGMMVKTFVQKRKDVTEDELLEYNAFCQMLPGPSSTQTVTLIAMKRGGIPLACITLLLWVFPAALIMGLFSFLIYFFTPGAIHGHKNIPTDLFAYIQPMSVGFVCYAAARMMGSSIKHVATTSIMIGSILATVLFRSPWVFPCLLLVSGTLSNFSNKRIPGSQQKPKRINWINLWLFALLFVGAGVVSELSRSQGWSHGRIYNLFENFYRFGAIVFGGGQALLPMMYYQFVSMPIQHHATTVLSAEQLLTGFGMVQAVPGPVFSVCSYVGGIAMSGDGPMWQMIGCIVATTAVFLPSTLLLFFFFPIYENLKHHVIIFRALEGINAAIVGIIWASGIVLFQSIQFEWSNLVVVAITFCLLYFSKIPSPLIVVGWLLMGLTLHH</sequence>
<evidence type="ECO:0000256" key="2">
    <source>
        <dbReference type="ARBA" id="ARBA00005262"/>
    </source>
</evidence>
<feature type="transmembrane region" description="Helical" evidence="7">
    <location>
        <begin position="378"/>
        <end position="403"/>
    </location>
</feature>
<evidence type="ECO:0000256" key="4">
    <source>
        <dbReference type="ARBA" id="ARBA00022692"/>
    </source>
</evidence>
<dbReference type="GO" id="GO:0005886">
    <property type="term" value="C:plasma membrane"/>
    <property type="evidence" value="ECO:0007669"/>
    <property type="project" value="UniProtKB-SubCell"/>
</dbReference>
<evidence type="ECO:0000313" key="8">
    <source>
        <dbReference type="EMBL" id="PQJ11313.1"/>
    </source>
</evidence>
<keyword evidence="6 7" id="KW-0472">Membrane</keyword>
<feature type="transmembrane region" description="Helical" evidence="7">
    <location>
        <begin position="306"/>
        <end position="330"/>
    </location>
</feature>
<dbReference type="AlphaFoldDB" id="A0A2S7SWL6"/>
<evidence type="ECO:0000313" key="9">
    <source>
        <dbReference type="Proteomes" id="UP000239872"/>
    </source>
</evidence>
<evidence type="ECO:0000256" key="1">
    <source>
        <dbReference type="ARBA" id="ARBA00004651"/>
    </source>
</evidence>
<feature type="transmembrane region" description="Helical" evidence="7">
    <location>
        <begin position="165"/>
        <end position="182"/>
    </location>
</feature>
<keyword evidence="9" id="KW-1185">Reference proteome</keyword>
<dbReference type="InterPro" id="IPR014047">
    <property type="entry name" value="Chr_Tranpt_l_chain"/>
</dbReference>
<dbReference type="OrthoDB" id="9788907at2"/>
<keyword evidence="5 7" id="KW-1133">Transmembrane helix</keyword>
<protein>
    <submittedName>
        <fullName evidence="8">Chromate transporter</fullName>
    </submittedName>
</protein>
<dbReference type="GO" id="GO:0015109">
    <property type="term" value="F:chromate transmembrane transporter activity"/>
    <property type="evidence" value="ECO:0007669"/>
    <property type="project" value="InterPro"/>
</dbReference>
<feature type="transmembrane region" description="Helical" evidence="7">
    <location>
        <begin position="274"/>
        <end position="300"/>
    </location>
</feature>
<gene>
    <name evidence="8" type="ORF">CJD36_005795</name>
</gene>
<keyword evidence="3" id="KW-1003">Cell membrane</keyword>
<name>A0A2S7SWL6_9BACT</name>
<dbReference type="NCBIfam" id="TIGR00937">
    <property type="entry name" value="2A51"/>
    <property type="match status" value="1"/>
</dbReference>
<dbReference type="PANTHER" id="PTHR33567:SF3">
    <property type="entry name" value="CHROMATE ION TRANSPORTER (EUROFUNG)"/>
    <property type="match status" value="1"/>
</dbReference>
<feature type="transmembrane region" description="Helical" evidence="7">
    <location>
        <begin position="194"/>
        <end position="214"/>
    </location>
</feature>
<dbReference type="InterPro" id="IPR003370">
    <property type="entry name" value="Chromate_transpt"/>
</dbReference>
<dbReference type="EMBL" id="PPSL01000002">
    <property type="protein sequence ID" value="PQJ11313.1"/>
    <property type="molecule type" value="Genomic_DNA"/>
</dbReference>
<feature type="transmembrane region" description="Helical" evidence="7">
    <location>
        <begin position="77"/>
        <end position="103"/>
    </location>
</feature>
<evidence type="ECO:0000256" key="3">
    <source>
        <dbReference type="ARBA" id="ARBA00022475"/>
    </source>
</evidence>
<dbReference type="PANTHER" id="PTHR33567">
    <property type="entry name" value="CHROMATE ION TRANSPORTER (EUROFUNG)"/>
    <property type="match status" value="1"/>
</dbReference>
<evidence type="ECO:0000256" key="6">
    <source>
        <dbReference type="ARBA" id="ARBA00023136"/>
    </source>
</evidence>
<dbReference type="Proteomes" id="UP000239872">
    <property type="component" value="Unassembled WGS sequence"/>
</dbReference>
<accession>A0A2S7SWL6</accession>
<reference evidence="8 9" key="1">
    <citation type="submission" date="2018-01" db="EMBL/GenBank/DDBJ databases">
        <title>A novel member of the phylum Bacteroidetes isolated from glacier ice.</title>
        <authorList>
            <person name="Liu Q."/>
            <person name="Xin Y.-H."/>
        </authorList>
    </citation>
    <scope>NUCLEOTIDE SEQUENCE [LARGE SCALE GENOMIC DNA]</scope>
    <source>
        <strain evidence="8 9">RB1R16</strain>
    </source>
</reference>
<dbReference type="Pfam" id="PF02417">
    <property type="entry name" value="Chromate_transp"/>
    <property type="match status" value="2"/>
</dbReference>
<feature type="transmembrane region" description="Helical" evidence="7">
    <location>
        <begin position="342"/>
        <end position="366"/>
    </location>
</feature>
<comment type="caution">
    <text evidence="8">The sequence shown here is derived from an EMBL/GenBank/DDBJ whole genome shotgun (WGS) entry which is preliminary data.</text>
</comment>
<proteinExistence type="inferred from homology"/>
<dbReference type="RefSeq" id="WP_105038192.1">
    <property type="nucleotide sequence ID" value="NZ_PPSL01000002.1"/>
</dbReference>
<feature type="transmembrane region" description="Helical" evidence="7">
    <location>
        <begin position="234"/>
        <end position="254"/>
    </location>
</feature>
<keyword evidence="4 7" id="KW-0812">Transmembrane</keyword>
<comment type="subcellular location">
    <subcellularLocation>
        <location evidence="1">Cell membrane</location>
        <topology evidence="1">Multi-pass membrane protein</topology>
    </subcellularLocation>
</comment>